<accession>A0AAW7T7B5</accession>
<protein>
    <submittedName>
        <fullName evidence="1">DUF4276 family protein</fullName>
    </submittedName>
</protein>
<gene>
    <name evidence="1" type="ORF">QZM33_24845</name>
</gene>
<dbReference type="InterPro" id="IPR025455">
    <property type="entry name" value="DUF4276"/>
</dbReference>
<dbReference type="EMBL" id="JAUJRV010000027">
    <property type="protein sequence ID" value="MDN7798175.1"/>
    <property type="molecule type" value="Genomic_DNA"/>
</dbReference>
<dbReference type="AlphaFoldDB" id="A0AAW7T7B5"/>
<dbReference type="Proteomes" id="UP001171620">
    <property type="component" value="Unassembled WGS sequence"/>
</dbReference>
<sequence length="216" mass="24540">MTVIGVIVEGDGEIDAISELLKKVNSEFEIRHNPIRADLQPKATSKVIARSARSQILLWKRRGVDLIVVLIDREDHECSCRFSSELEAAFHEMYENTGLVFRVVVKNRMIENWLVADVEALKQMRARFSISTKFERAVVGRADEVEKALDLLDDAANKGSYRKGSDPLAICKNQDVLRASKNSRSYRRFLRVLGCTHYMQQSKLPYDSPKLTRAAA</sequence>
<comment type="caution">
    <text evidence="1">The sequence shown here is derived from an EMBL/GenBank/DDBJ whole genome shotgun (WGS) entry which is preliminary data.</text>
</comment>
<evidence type="ECO:0000313" key="2">
    <source>
        <dbReference type="Proteomes" id="UP001171620"/>
    </source>
</evidence>
<evidence type="ECO:0000313" key="1">
    <source>
        <dbReference type="EMBL" id="MDN7798175.1"/>
    </source>
</evidence>
<name>A0AAW7T7B5_BURVI</name>
<dbReference type="RefSeq" id="WP_080957799.1">
    <property type="nucleotide sequence ID" value="NZ_JAUJRV010000027.1"/>
</dbReference>
<reference evidence="1" key="1">
    <citation type="submission" date="2023-07" db="EMBL/GenBank/DDBJ databases">
        <title>A collection of bacterial strains from the Burkholderia cepacia Research Laboratory and Repository.</title>
        <authorList>
            <person name="Lipuma J."/>
            <person name="Spilker T."/>
            <person name="Caverly L."/>
        </authorList>
    </citation>
    <scope>NUCLEOTIDE SEQUENCE</scope>
    <source>
        <strain evidence="1">AU44268</strain>
    </source>
</reference>
<organism evidence="1 2">
    <name type="scientific">Burkholderia vietnamiensis</name>
    <dbReference type="NCBI Taxonomy" id="60552"/>
    <lineage>
        <taxon>Bacteria</taxon>
        <taxon>Pseudomonadati</taxon>
        <taxon>Pseudomonadota</taxon>
        <taxon>Betaproteobacteria</taxon>
        <taxon>Burkholderiales</taxon>
        <taxon>Burkholderiaceae</taxon>
        <taxon>Burkholderia</taxon>
        <taxon>Burkholderia cepacia complex</taxon>
    </lineage>
</organism>
<dbReference type="Pfam" id="PF14103">
    <property type="entry name" value="DUF4276"/>
    <property type="match status" value="1"/>
</dbReference>
<proteinExistence type="predicted"/>